<evidence type="ECO:0008006" key="3">
    <source>
        <dbReference type="Google" id="ProtNLM"/>
    </source>
</evidence>
<proteinExistence type="predicted"/>
<name>A0ABY7CG70_9BASI</name>
<reference evidence="1" key="1">
    <citation type="submission" date="2022-10" db="EMBL/GenBank/DDBJ databases">
        <title>Puccinia triticina Genome sequencing and assembly.</title>
        <authorList>
            <person name="Li C."/>
        </authorList>
    </citation>
    <scope>NUCLEOTIDE SEQUENCE</scope>
    <source>
        <strain evidence="1">Pt15</strain>
    </source>
</reference>
<protein>
    <recommendedName>
        <fullName evidence="3">Component of oligomeric Golgi complex 8</fullName>
    </recommendedName>
</protein>
<gene>
    <name evidence="1" type="ORF">PtA15_4A536</name>
</gene>
<dbReference type="EMBL" id="CP110424">
    <property type="protein sequence ID" value="WAQ84085.1"/>
    <property type="molecule type" value="Genomic_DNA"/>
</dbReference>
<dbReference type="PANTHER" id="PTHR33069:SF3">
    <property type="entry name" value="DYNEIN HEAVY CHAIN TAIL DOMAIN-CONTAINING PROTEIN"/>
    <property type="match status" value="1"/>
</dbReference>
<dbReference type="GeneID" id="77809325"/>
<dbReference type="RefSeq" id="XP_053019640.1">
    <property type="nucleotide sequence ID" value="XM_053168430.1"/>
</dbReference>
<accession>A0ABY7CG70</accession>
<sequence length="420" mass="47017">MAESPSTPLLDRPEHQRHCWRSGDLVARGFRRLQDKYHPKTAEVPDETYLERTLAALSIDTAGLQGCLANQLPSIVLPFLQGLLASLSQALDLPGLLEDPEPKLRTVLQIQAGLEHCLDQTIRQVSCICPESAYLLLRADDHDLKGLKSFRLQRLKIYFPRQLSLRFCHIFQTAQELVQQMELSSAPPNLGWPIGYLRECLDFFVGQASETVQGMADCLQASELVIVQDVWAAWRPDIERSLQTVAEKLRPSAATSARTAPPRLPDPLLADPALQLATSTVPIVKLSKLFFAKLSKRGLAREPLPHFAQICSQQIASLADSAEHVARDLRRLVDHLDVANWHAADATILRFTELARSLKACFEPPLLLVLLYFIPLIPDTDGLDVRASYNSWFVTWNNQMGLAIHNLILVAHACELERMP</sequence>
<dbReference type="Proteomes" id="UP001164743">
    <property type="component" value="Chromosome 4A"/>
</dbReference>
<dbReference type="PANTHER" id="PTHR33069">
    <property type="entry name" value="CHROMOSOME 7, WHOLE GENOME SHOTGUN SEQUENCE-RELATED"/>
    <property type="match status" value="1"/>
</dbReference>
<evidence type="ECO:0000313" key="1">
    <source>
        <dbReference type="EMBL" id="WAQ84085.1"/>
    </source>
</evidence>
<keyword evidence="2" id="KW-1185">Reference proteome</keyword>
<evidence type="ECO:0000313" key="2">
    <source>
        <dbReference type="Proteomes" id="UP001164743"/>
    </source>
</evidence>
<organism evidence="1 2">
    <name type="scientific">Puccinia triticina</name>
    <dbReference type="NCBI Taxonomy" id="208348"/>
    <lineage>
        <taxon>Eukaryota</taxon>
        <taxon>Fungi</taxon>
        <taxon>Dikarya</taxon>
        <taxon>Basidiomycota</taxon>
        <taxon>Pucciniomycotina</taxon>
        <taxon>Pucciniomycetes</taxon>
        <taxon>Pucciniales</taxon>
        <taxon>Pucciniaceae</taxon>
        <taxon>Puccinia</taxon>
    </lineage>
</organism>